<gene>
    <name evidence="8" type="ORF">M430DRAFT_166687</name>
</gene>
<dbReference type="RefSeq" id="XP_024725927.1">
    <property type="nucleotide sequence ID" value="XM_024863505.1"/>
</dbReference>
<dbReference type="Pfam" id="PF08240">
    <property type="entry name" value="ADH_N"/>
    <property type="match status" value="1"/>
</dbReference>
<dbReference type="GO" id="GO:0034079">
    <property type="term" value="P:butanediol biosynthetic process"/>
    <property type="evidence" value="ECO:0007669"/>
    <property type="project" value="TreeGrafter"/>
</dbReference>
<dbReference type="InterPro" id="IPR011032">
    <property type="entry name" value="GroES-like_sf"/>
</dbReference>
<dbReference type="STRING" id="857342.A0A2T3BG97"/>
<dbReference type="GeneID" id="36571586"/>
<dbReference type="InParanoid" id="A0A2T3BG97"/>
<dbReference type="AlphaFoldDB" id="A0A2T3BG97"/>
<feature type="domain" description="Enoyl reductase (ER)" evidence="7">
    <location>
        <begin position="8"/>
        <end position="350"/>
    </location>
</feature>
<keyword evidence="3 6" id="KW-0479">Metal-binding</keyword>
<proteinExistence type="inferred from homology"/>
<evidence type="ECO:0000256" key="1">
    <source>
        <dbReference type="ARBA" id="ARBA00001947"/>
    </source>
</evidence>
<dbReference type="InterPro" id="IPR013149">
    <property type="entry name" value="ADH-like_C"/>
</dbReference>
<dbReference type="InterPro" id="IPR013154">
    <property type="entry name" value="ADH-like_N"/>
</dbReference>
<protein>
    <recommendedName>
        <fullName evidence="7">Enoyl reductase (ER) domain-containing protein</fullName>
    </recommendedName>
</protein>
<evidence type="ECO:0000256" key="5">
    <source>
        <dbReference type="ARBA" id="ARBA00023002"/>
    </source>
</evidence>
<dbReference type="Pfam" id="PF00107">
    <property type="entry name" value="ADH_zinc_N"/>
    <property type="match status" value="1"/>
</dbReference>
<dbReference type="InterPro" id="IPR002328">
    <property type="entry name" value="ADH_Zn_CS"/>
</dbReference>
<keyword evidence="4 6" id="KW-0862">Zinc</keyword>
<dbReference type="PANTHER" id="PTHR43161">
    <property type="entry name" value="SORBITOL DEHYDROGENASE"/>
    <property type="match status" value="1"/>
</dbReference>
<accession>A0A2T3BG97</accession>
<dbReference type="GO" id="GO:0008270">
    <property type="term" value="F:zinc ion binding"/>
    <property type="evidence" value="ECO:0007669"/>
    <property type="project" value="InterPro"/>
</dbReference>
<dbReference type="InterPro" id="IPR036291">
    <property type="entry name" value="NAD(P)-bd_dom_sf"/>
</dbReference>
<evidence type="ECO:0000256" key="6">
    <source>
        <dbReference type="RuleBase" id="RU361277"/>
    </source>
</evidence>
<dbReference type="GO" id="GO:0000721">
    <property type="term" value="F:(R,R)-butanediol dehydrogenase activity"/>
    <property type="evidence" value="ECO:0007669"/>
    <property type="project" value="TreeGrafter"/>
</dbReference>
<comment type="cofactor">
    <cofactor evidence="1 6">
        <name>Zn(2+)</name>
        <dbReference type="ChEBI" id="CHEBI:29105"/>
    </cofactor>
</comment>
<dbReference type="Proteomes" id="UP000241818">
    <property type="component" value="Unassembled WGS sequence"/>
</dbReference>
<dbReference type="OrthoDB" id="3941538at2759"/>
<evidence type="ECO:0000256" key="4">
    <source>
        <dbReference type="ARBA" id="ARBA00022833"/>
    </source>
</evidence>
<evidence type="ECO:0000313" key="9">
    <source>
        <dbReference type="Proteomes" id="UP000241818"/>
    </source>
</evidence>
<evidence type="ECO:0000256" key="2">
    <source>
        <dbReference type="ARBA" id="ARBA00008072"/>
    </source>
</evidence>
<dbReference type="SMART" id="SM00829">
    <property type="entry name" value="PKS_ER"/>
    <property type="match status" value="1"/>
</dbReference>
<sequence>MRAARYYGKEDIRIEEIDEPVCKEGEVKIRPGYVGICGTDLHEYLGGPNFAPLTPHPVTGEQIPVTFGHEFSGTVIEVGAGVTGIAVGQRAAIQPIIYDRTCAACHRGLHNICYNGGFVGLSGWGGGLSDAVTVPADYVLPLPDHVPLDIGALVEPLSVGWHAVAQSPLTPSSHVLILGGGPIGIAVILALRARGCSSIIVSEPSASRQASARRFGADHILDPRTEPDFLSTVRALTGGEGVDIVFDCAGVAVGLEAACQAIKVRGTVVNVAIWERAVPFNPNWLVFREGKYVACLAYVRQDFEDVIQAIASGAMQPGEMITGKIRLEDVVEEGFKALITEKEKHVKILVQI</sequence>
<dbReference type="CDD" id="cd08233">
    <property type="entry name" value="butanediol_DH_like"/>
    <property type="match status" value="1"/>
</dbReference>
<dbReference type="PROSITE" id="PS00059">
    <property type="entry name" value="ADH_ZINC"/>
    <property type="match status" value="1"/>
</dbReference>
<name>A0A2T3BG97_AMORE</name>
<reference evidence="8 9" key="1">
    <citation type="journal article" date="2018" name="New Phytol.">
        <title>Comparative genomics and transcriptomics depict ericoid mycorrhizal fungi as versatile saprotrophs and plant mutualists.</title>
        <authorList>
            <person name="Martino E."/>
            <person name="Morin E."/>
            <person name="Grelet G.A."/>
            <person name="Kuo A."/>
            <person name="Kohler A."/>
            <person name="Daghino S."/>
            <person name="Barry K.W."/>
            <person name="Cichocki N."/>
            <person name="Clum A."/>
            <person name="Dockter R.B."/>
            <person name="Hainaut M."/>
            <person name="Kuo R.C."/>
            <person name="LaButti K."/>
            <person name="Lindahl B.D."/>
            <person name="Lindquist E.A."/>
            <person name="Lipzen A."/>
            <person name="Khouja H.R."/>
            <person name="Magnuson J."/>
            <person name="Murat C."/>
            <person name="Ohm R.A."/>
            <person name="Singer S.W."/>
            <person name="Spatafora J.W."/>
            <person name="Wang M."/>
            <person name="Veneault-Fourrey C."/>
            <person name="Henrissat B."/>
            <person name="Grigoriev I.V."/>
            <person name="Martin F.M."/>
            <person name="Perotto S."/>
        </authorList>
    </citation>
    <scope>NUCLEOTIDE SEQUENCE [LARGE SCALE GENOMIC DNA]</scope>
    <source>
        <strain evidence="8 9">ATCC 22711</strain>
    </source>
</reference>
<evidence type="ECO:0000313" key="8">
    <source>
        <dbReference type="EMBL" id="PSS28402.1"/>
    </source>
</evidence>
<organism evidence="8 9">
    <name type="scientific">Amorphotheca resinae ATCC 22711</name>
    <dbReference type="NCBI Taxonomy" id="857342"/>
    <lineage>
        <taxon>Eukaryota</taxon>
        <taxon>Fungi</taxon>
        <taxon>Dikarya</taxon>
        <taxon>Ascomycota</taxon>
        <taxon>Pezizomycotina</taxon>
        <taxon>Leotiomycetes</taxon>
        <taxon>Helotiales</taxon>
        <taxon>Amorphothecaceae</taxon>
        <taxon>Amorphotheca</taxon>
    </lineage>
</organism>
<dbReference type="Gene3D" id="3.90.180.10">
    <property type="entry name" value="Medium-chain alcohol dehydrogenases, catalytic domain"/>
    <property type="match status" value="1"/>
</dbReference>
<dbReference type="EMBL" id="KZ679006">
    <property type="protein sequence ID" value="PSS28402.1"/>
    <property type="molecule type" value="Genomic_DNA"/>
</dbReference>
<dbReference type="FunCoup" id="A0A2T3BG97">
    <property type="interactions" value="146"/>
</dbReference>
<dbReference type="Gene3D" id="3.40.50.720">
    <property type="entry name" value="NAD(P)-binding Rossmann-like Domain"/>
    <property type="match status" value="1"/>
</dbReference>
<dbReference type="GO" id="GO:0005737">
    <property type="term" value="C:cytoplasm"/>
    <property type="evidence" value="ECO:0007669"/>
    <property type="project" value="TreeGrafter"/>
</dbReference>
<comment type="similarity">
    <text evidence="2 6">Belongs to the zinc-containing alcohol dehydrogenase family.</text>
</comment>
<evidence type="ECO:0000259" key="7">
    <source>
        <dbReference type="SMART" id="SM00829"/>
    </source>
</evidence>
<evidence type="ECO:0000256" key="3">
    <source>
        <dbReference type="ARBA" id="ARBA00022723"/>
    </source>
</evidence>
<dbReference type="SUPFAM" id="SSF50129">
    <property type="entry name" value="GroES-like"/>
    <property type="match status" value="1"/>
</dbReference>
<dbReference type="PANTHER" id="PTHR43161:SF23">
    <property type="entry name" value="(R,R)-BUTANEDIOL DEHYDROGENASE-RELATED"/>
    <property type="match status" value="1"/>
</dbReference>
<keyword evidence="5" id="KW-0560">Oxidoreductase</keyword>
<keyword evidence="9" id="KW-1185">Reference proteome</keyword>
<dbReference type="SUPFAM" id="SSF51735">
    <property type="entry name" value="NAD(P)-binding Rossmann-fold domains"/>
    <property type="match status" value="1"/>
</dbReference>
<dbReference type="InterPro" id="IPR020843">
    <property type="entry name" value="ER"/>
</dbReference>